<dbReference type="PROSITE" id="PS51677">
    <property type="entry name" value="NODB"/>
    <property type="match status" value="1"/>
</dbReference>
<dbReference type="InterPro" id="IPR002509">
    <property type="entry name" value="NODB_dom"/>
</dbReference>
<organism evidence="2 3">
    <name type="scientific">Lottiidibacillus patelloidae</name>
    <dbReference type="NCBI Taxonomy" id="2670334"/>
    <lineage>
        <taxon>Bacteria</taxon>
        <taxon>Bacillati</taxon>
        <taxon>Bacillota</taxon>
        <taxon>Bacilli</taxon>
        <taxon>Bacillales</taxon>
        <taxon>Bacillaceae</taxon>
        <taxon>Lottiidibacillus</taxon>
    </lineage>
</organism>
<dbReference type="AlphaFoldDB" id="A0A263BXG7"/>
<keyword evidence="3" id="KW-1185">Reference proteome</keyword>
<dbReference type="EMBL" id="NPIA01000001">
    <property type="protein sequence ID" value="OZM58433.1"/>
    <property type="molecule type" value="Genomic_DNA"/>
</dbReference>
<protein>
    <recommendedName>
        <fullName evidence="1">NodB homology domain-containing protein</fullName>
    </recommendedName>
</protein>
<dbReference type="RefSeq" id="WP_094921325.1">
    <property type="nucleotide sequence ID" value="NZ_NPIA01000001.1"/>
</dbReference>
<evidence type="ECO:0000313" key="2">
    <source>
        <dbReference type="EMBL" id="OZM58433.1"/>
    </source>
</evidence>
<dbReference type="SUPFAM" id="SSF88713">
    <property type="entry name" value="Glycoside hydrolase/deacetylase"/>
    <property type="match status" value="1"/>
</dbReference>
<dbReference type="GO" id="GO:0005975">
    <property type="term" value="P:carbohydrate metabolic process"/>
    <property type="evidence" value="ECO:0007669"/>
    <property type="project" value="InterPro"/>
</dbReference>
<dbReference type="Pfam" id="PF01522">
    <property type="entry name" value="Polysacc_deac_1"/>
    <property type="match status" value="1"/>
</dbReference>
<comment type="caution">
    <text evidence="2">The sequence shown here is derived from an EMBL/GenBank/DDBJ whole genome shotgun (WGS) entry which is preliminary data.</text>
</comment>
<dbReference type="CDD" id="cd10917">
    <property type="entry name" value="CE4_NodB_like_6s_7s"/>
    <property type="match status" value="1"/>
</dbReference>
<name>A0A263BXG7_9BACI</name>
<reference evidence="3" key="1">
    <citation type="submission" date="2017-08" db="EMBL/GenBank/DDBJ databases">
        <authorList>
            <person name="Huang Z."/>
        </authorList>
    </citation>
    <scope>NUCLEOTIDE SEQUENCE [LARGE SCALE GENOMIC DNA]</scope>
    <source>
        <strain evidence="3">SA5d-4</strain>
    </source>
</reference>
<feature type="domain" description="NodB homology" evidence="1">
    <location>
        <begin position="80"/>
        <end position="260"/>
    </location>
</feature>
<dbReference type="PANTHER" id="PTHR10587">
    <property type="entry name" value="GLYCOSYL TRANSFERASE-RELATED"/>
    <property type="match status" value="1"/>
</dbReference>
<sequence length="268" mass="30489">MKRLIVLLSVIIFITGCVNKETVSVTVTENSPLQHPIQDITSGKKLTEDEFEKRMPKEPQYYVSSDTYWYVKPIADAPKNVVLLTIDDGPDKFSLEMAQTLKELGVGAIFFINGHFIDTDEEKAILKEIYDLGFDIGNHTWGHVNLRTMTEEEQRESIISLSDEIEAITGERPKFFRAPHGANTDFARELVKEEGMLLMNWSYGYDFMGDYMDAEALLDISLTTNLLYDGANILLHDRSWTNEALKDMVIGLQEKGYIILDPDLIQVP</sequence>
<dbReference type="InterPro" id="IPR011330">
    <property type="entry name" value="Glyco_hydro/deAcase_b/a-brl"/>
</dbReference>
<reference evidence="2 3" key="2">
    <citation type="submission" date="2017-09" db="EMBL/GenBank/DDBJ databases">
        <title>Bacillus patelloidae sp. nov., isolated from the intestinal tract of a marine limpet.</title>
        <authorList>
            <person name="Liu R."/>
            <person name="Dong C."/>
            <person name="Shao Z."/>
        </authorList>
    </citation>
    <scope>NUCLEOTIDE SEQUENCE [LARGE SCALE GENOMIC DNA]</scope>
    <source>
        <strain evidence="2 3">SA5d-4</strain>
    </source>
</reference>
<dbReference type="GO" id="GO:0016810">
    <property type="term" value="F:hydrolase activity, acting on carbon-nitrogen (but not peptide) bonds"/>
    <property type="evidence" value="ECO:0007669"/>
    <property type="project" value="InterPro"/>
</dbReference>
<dbReference type="PROSITE" id="PS51257">
    <property type="entry name" value="PROKAR_LIPOPROTEIN"/>
    <property type="match status" value="1"/>
</dbReference>
<evidence type="ECO:0000313" key="3">
    <source>
        <dbReference type="Proteomes" id="UP000217083"/>
    </source>
</evidence>
<gene>
    <name evidence="2" type="ORF">CIB95_02370</name>
</gene>
<proteinExistence type="predicted"/>
<evidence type="ECO:0000259" key="1">
    <source>
        <dbReference type="PROSITE" id="PS51677"/>
    </source>
</evidence>
<dbReference type="Proteomes" id="UP000217083">
    <property type="component" value="Unassembled WGS sequence"/>
</dbReference>
<accession>A0A263BXG7</accession>
<dbReference type="InterPro" id="IPR050248">
    <property type="entry name" value="Polysacc_deacetylase_ArnD"/>
</dbReference>
<dbReference type="Gene3D" id="3.20.20.370">
    <property type="entry name" value="Glycoside hydrolase/deacetylase"/>
    <property type="match status" value="1"/>
</dbReference>